<feature type="transmembrane region" description="Helical" evidence="1">
    <location>
        <begin position="93"/>
        <end position="119"/>
    </location>
</feature>
<reference evidence="2 3" key="1">
    <citation type="submission" date="2018-02" db="EMBL/GenBank/DDBJ databases">
        <title>Genomic Encyclopedia of Archaeal and Bacterial Type Strains, Phase II (KMG-II): from individual species to whole genera.</title>
        <authorList>
            <person name="Goeker M."/>
        </authorList>
    </citation>
    <scope>NUCLEOTIDE SEQUENCE [LARGE SCALE GENOMIC DNA]</scope>
    <source>
        <strain evidence="2 3">DSM 18921</strain>
    </source>
</reference>
<evidence type="ECO:0000256" key="1">
    <source>
        <dbReference type="SAM" id="Phobius"/>
    </source>
</evidence>
<dbReference type="RefSeq" id="WP_105516454.1">
    <property type="nucleotide sequence ID" value="NZ_PVEP01000014.1"/>
</dbReference>
<dbReference type="AlphaFoldDB" id="A0A2S8RYG2"/>
<keyword evidence="1" id="KW-0812">Transmembrane</keyword>
<keyword evidence="1" id="KW-0472">Membrane</keyword>
<dbReference type="EMBL" id="PVEP01000014">
    <property type="protein sequence ID" value="PQV53587.1"/>
    <property type="molecule type" value="Genomic_DNA"/>
</dbReference>
<dbReference type="OrthoDB" id="7691751at2"/>
<evidence type="ECO:0000313" key="3">
    <source>
        <dbReference type="Proteomes" id="UP000238338"/>
    </source>
</evidence>
<organism evidence="2 3">
    <name type="scientific">Albidovulum denitrificans</name>
    <dbReference type="NCBI Taxonomy" id="404881"/>
    <lineage>
        <taxon>Bacteria</taxon>
        <taxon>Pseudomonadati</taxon>
        <taxon>Pseudomonadota</taxon>
        <taxon>Alphaproteobacteria</taxon>
        <taxon>Rhodobacterales</taxon>
        <taxon>Paracoccaceae</taxon>
        <taxon>Albidovulum</taxon>
    </lineage>
</organism>
<protein>
    <submittedName>
        <fullName evidence="2">Uncharacterized protein</fullName>
    </submittedName>
</protein>
<keyword evidence="3" id="KW-1185">Reference proteome</keyword>
<name>A0A2S8RYG2_9RHOB</name>
<gene>
    <name evidence="2" type="ORF">LX70_03906</name>
</gene>
<evidence type="ECO:0000313" key="2">
    <source>
        <dbReference type="EMBL" id="PQV53587.1"/>
    </source>
</evidence>
<comment type="caution">
    <text evidence="2">The sequence shown here is derived from an EMBL/GenBank/DDBJ whole genome shotgun (WGS) entry which is preliminary data.</text>
</comment>
<accession>A0A2S8RYG2</accession>
<keyword evidence="1" id="KW-1133">Transmembrane helix</keyword>
<dbReference type="Proteomes" id="UP000238338">
    <property type="component" value="Unassembled WGS sequence"/>
</dbReference>
<sequence length="123" mass="13677">MSAVNVQQMAARVAELFEARLNVGGRTLAEKLRRGGRRLPRRVRREAAYLAEVAQQAQIPRLMVQIDHARAAHAYDACLRYLRPIGASERRRALALQVLTGVGAAVFMTGLLVILVLAWRGYV</sequence>
<proteinExistence type="predicted"/>